<comment type="caution">
    <text evidence="2">The sequence shown here is derived from an EMBL/GenBank/DDBJ whole genome shotgun (WGS) entry which is preliminary data.</text>
</comment>
<comment type="pathway">
    <text evidence="1">Cofactor biosynthesis; ubiquinone biosynthesis.</text>
</comment>
<keyword evidence="1" id="KW-0831">Ubiquinone biosynthesis</keyword>
<comment type="subcellular location">
    <subcellularLocation>
        <location evidence="1">Cytoplasm</location>
    </subcellularLocation>
</comment>
<comment type="function">
    <text evidence="1">Required for efficient ubiquinone (coenzyme Q) biosynthesis. UbiK is probably an accessory factor of Ubi enzymes and facilitates ubiquinone biosynthesis by acting as an assembly factor, a targeting factor, or both.</text>
</comment>
<keyword evidence="1" id="KW-0963">Cytoplasm</keyword>
<protein>
    <recommendedName>
        <fullName evidence="1">Ubiquinone biosynthesis accessory factor UbiK</fullName>
    </recommendedName>
</protein>
<dbReference type="PANTHER" id="PTHR38040">
    <property type="entry name" value="UBIQUINONE BIOSYNTHESIS ACCESSORY FACTOR UBIK"/>
    <property type="match status" value="1"/>
</dbReference>
<dbReference type="GO" id="GO:0006744">
    <property type="term" value="P:ubiquinone biosynthetic process"/>
    <property type="evidence" value="ECO:0007669"/>
    <property type="project" value="UniProtKB-UniRule"/>
</dbReference>
<keyword evidence="3" id="KW-1185">Reference proteome</keyword>
<gene>
    <name evidence="1" type="primary">ubiK</name>
    <name evidence="2" type="ORF">AXE65_08970</name>
</gene>
<dbReference type="EMBL" id="LSZO01000017">
    <property type="protein sequence ID" value="KXU39328.1"/>
    <property type="molecule type" value="Genomic_DNA"/>
</dbReference>
<organism evidence="2 3">
    <name type="scientific">Ventosimonas gracilis</name>
    <dbReference type="NCBI Taxonomy" id="1680762"/>
    <lineage>
        <taxon>Bacteria</taxon>
        <taxon>Pseudomonadati</taxon>
        <taxon>Pseudomonadota</taxon>
        <taxon>Gammaproteobacteria</taxon>
        <taxon>Pseudomonadales</taxon>
        <taxon>Ventosimonadaceae</taxon>
        <taxon>Ventosimonas</taxon>
    </lineage>
</organism>
<dbReference type="AlphaFoldDB" id="A0A139SXI5"/>
<dbReference type="UniPathway" id="UPA00232"/>
<dbReference type="GO" id="GO:0005829">
    <property type="term" value="C:cytosol"/>
    <property type="evidence" value="ECO:0007669"/>
    <property type="project" value="TreeGrafter"/>
</dbReference>
<dbReference type="HAMAP" id="MF_02216">
    <property type="entry name" value="UbiK"/>
    <property type="match status" value="1"/>
</dbReference>
<dbReference type="PANTHER" id="PTHR38040:SF1">
    <property type="entry name" value="UBIQUINONE BIOSYNTHESIS ACCESSORY FACTOR UBIK"/>
    <property type="match status" value="1"/>
</dbReference>
<evidence type="ECO:0000256" key="1">
    <source>
        <dbReference type="HAMAP-Rule" id="MF_02216"/>
    </source>
</evidence>
<evidence type="ECO:0000313" key="3">
    <source>
        <dbReference type="Proteomes" id="UP000072660"/>
    </source>
</evidence>
<proteinExistence type="inferred from homology"/>
<dbReference type="Pfam" id="PF04380">
    <property type="entry name" value="BMFP"/>
    <property type="match status" value="1"/>
</dbReference>
<sequence>MLTPKALLDSFSEQTARLFAGEMLPKAELENQLKSLLSSLFDKLDLVSRETFDHQMTVLAHTRARLEALEARVAELERAAQNAPPAA</sequence>
<dbReference type="OrthoDB" id="5297354at2"/>
<accession>A0A139SXI5</accession>
<dbReference type="Proteomes" id="UP000072660">
    <property type="component" value="Unassembled WGS sequence"/>
</dbReference>
<name>A0A139SXI5_9GAMM</name>
<dbReference type="RefSeq" id="WP_068386696.1">
    <property type="nucleotide sequence ID" value="NZ_LSZO01000017.1"/>
</dbReference>
<dbReference type="InterPro" id="IPR007475">
    <property type="entry name" value="UbiK"/>
</dbReference>
<reference evidence="2 3" key="1">
    <citation type="submission" date="2016-02" db="EMBL/GenBank/DDBJ databases">
        <authorList>
            <person name="Wen L."/>
            <person name="He K."/>
            <person name="Yang H."/>
        </authorList>
    </citation>
    <scope>NUCLEOTIDE SEQUENCE [LARGE SCALE GENOMIC DNA]</scope>
    <source>
        <strain evidence="2 3">CV58</strain>
    </source>
</reference>
<evidence type="ECO:0000313" key="2">
    <source>
        <dbReference type="EMBL" id="KXU39328.1"/>
    </source>
</evidence>
<comment type="similarity">
    <text evidence="1">Belongs to the UbiK family.</text>
</comment>